<dbReference type="InterPro" id="IPR011009">
    <property type="entry name" value="Kinase-like_dom_sf"/>
</dbReference>
<dbReference type="InterPro" id="IPR008266">
    <property type="entry name" value="Tyr_kinase_AS"/>
</dbReference>
<dbReference type="Gene3D" id="1.10.2000.10">
    <property type="entry name" value="Frizzled cysteine-rich domain"/>
    <property type="match status" value="1"/>
</dbReference>
<dbReference type="GO" id="GO:0005524">
    <property type="term" value="F:ATP binding"/>
    <property type="evidence" value="ECO:0007669"/>
    <property type="project" value="UniProtKB-UniRule"/>
</dbReference>
<dbReference type="GO" id="GO:0004714">
    <property type="term" value="F:transmembrane receptor protein tyrosine kinase activity"/>
    <property type="evidence" value="ECO:0007669"/>
    <property type="project" value="UniProtKB-EC"/>
</dbReference>
<feature type="signal peptide" evidence="22">
    <location>
        <begin position="1"/>
        <end position="27"/>
    </location>
</feature>
<reference evidence="27" key="1">
    <citation type="submission" date="2015-09" db="EMBL/GenBank/DDBJ databases">
        <title>Scylla olivacea transcriptome.</title>
        <authorList>
            <person name="Ikhwanuddin M."/>
        </authorList>
    </citation>
    <scope>NUCLEOTIDE SEQUENCE</scope>
</reference>
<dbReference type="FunFam" id="3.30.200.20:FF:000139">
    <property type="entry name" value="inactive tyrosine-protein kinase transmembrane receptor ROR1"/>
    <property type="match status" value="1"/>
</dbReference>
<evidence type="ECO:0000256" key="11">
    <source>
        <dbReference type="ARBA" id="ARBA00023137"/>
    </source>
</evidence>
<dbReference type="InterPro" id="IPR036790">
    <property type="entry name" value="Frizzled_dom_sf"/>
</dbReference>
<evidence type="ECO:0000256" key="13">
    <source>
        <dbReference type="ARBA" id="ARBA00023170"/>
    </source>
</evidence>
<dbReference type="EC" id="2.7.10.1" evidence="19"/>
<evidence type="ECO:0000256" key="18">
    <source>
        <dbReference type="PROSITE-ProRule" id="PRU10141"/>
    </source>
</evidence>
<dbReference type="FunFam" id="1.10.510.10:FF:000116">
    <property type="entry name" value="inactive tyrosine-protein kinase transmembrane receptor ROR1"/>
    <property type="match status" value="1"/>
</dbReference>
<dbReference type="Pfam" id="PF00051">
    <property type="entry name" value="Kringle"/>
    <property type="match status" value="1"/>
</dbReference>
<keyword evidence="10 21" id="KW-0472">Membrane</keyword>
<keyword evidence="14" id="KW-0325">Glycoprotein</keyword>
<dbReference type="InterPro" id="IPR013806">
    <property type="entry name" value="Kringle-like"/>
</dbReference>
<keyword evidence="15" id="KW-0393">Immunoglobulin domain</keyword>
<feature type="domain" description="Kringle" evidence="25">
    <location>
        <begin position="401"/>
        <end position="478"/>
    </location>
</feature>
<dbReference type="SUPFAM" id="SSF48726">
    <property type="entry name" value="Immunoglobulin"/>
    <property type="match status" value="1"/>
</dbReference>
<feature type="domain" description="Ig-like" evidence="26">
    <location>
        <begin position="85"/>
        <end position="183"/>
    </location>
</feature>
<evidence type="ECO:0000256" key="6">
    <source>
        <dbReference type="ARBA" id="ARBA00022741"/>
    </source>
</evidence>
<dbReference type="Gene3D" id="1.10.510.10">
    <property type="entry name" value="Transferase(Phosphotransferase) domain 1"/>
    <property type="match status" value="1"/>
</dbReference>
<dbReference type="PROSITE" id="PS50038">
    <property type="entry name" value="FZ"/>
    <property type="match status" value="1"/>
</dbReference>
<dbReference type="PROSITE" id="PS00109">
    <property type="entry name" value="PROTEIN_KINASE_TYR"/>
    <property type="match status" value="1"/>
</dbReference>
<protein>
    <recommendedName>
        <fullName evidence="19">Tyrosine-protein kinase receptor</fullName>
        <ecNumber evidence="19">2.7.10.1</ecNumber>
    </recommendedName>
</protein>
<dbReference type="InterPro" id="IPR003598">
    <property type="entry name" value="Ig_sub2"/>
</dbReference>
<dbReference type="InterPro" id="IPR020067">
    <property type="entry name" value="Frizzled_dom"/>
</dbReference>
<dbReference type="AlphaFoldDB" id="A0A0N7ZBW8"/>
<evidence type="ECO:0000256" key="10">
    <source>
        <dbReference type="ARBA" id="ARBA00023136"/>
    </source>
</evidence>
<dbReference type="PROSITE" id="PS50835">
    <property type="entry name" value="IG_LIKE"/>
    <property type="match status" value="1"/>
</dbReference>
<dbReference type="PANTHER" id="PTHR24416">
    <property type="entry name" value="TYROSINE-PROTEIN KINASE RECEPTOR"/>
    <property type="match status" value="1"/>
</dbReference>
<evidence type="ECO:0000259" key="26">
    <source>
        <dbReference type="PROSITE" id="PS50835"/>
    </source>
</evidence>
<dbReference type="SMART" id="SM00219">
    <property type="entry name" value="TyrKc"/>
    <property type="match status" value="1"/>
</dbReference>
<feature type="chain" id="PRO_5006016740" description="Tyrosine-protein kinase receptor" evidence="22">
    <location>
        <begin position="28"/>
        <end position="954"/>
    </location>
</feature>
<dbReference type="CDD" id="cd05048">
    <property type="entry name" value="PTKc_Ror"/>
    <property type="match status" value="1"/>
</dbReference>
<dbReference type="SMART" id="SM00408">
    <property type="entry name" value="IGc2"/>
    <property type="match status" value="1"/>
</dbReference>
<dbReference type="SMART" id="SM00130">
    <property type="entry name" value="KR"/>
    <property type="match status" value="1"/>
</dbReference>
<dbReference type="CDD" id="cd07459">
    <property type="entry name" value="CRD_TK_ROR_like"/>
    <property type="match status" value="1"/>
</dbReference>
<evidence type="ECO:0000256" key="9">
    <source>
        <dbReference type="ARBA" id="ARBA00022989"/>
    </source>
</evidence>
<dbReference type="Gene3D" id="2.40.20.10">
    <property type="entry name" value="Plasminogen Kringle 4"/>
    <property type="match status" value="1"/>
</dbReference>
<keyword evidence="8 18" id="KW-0067">ATP-binding</keyword>
<dbReference type="PROSITE" id="PS00107">
    <property type="entry name" value="PROTEIN_KINASE_ATP"/>
    <property type="match status" value="1"/>
</dbReference>
<dbReference type="InterPro" id="IPR036179">
    <property type="entry name" value="Ig-like_dom_sf"/>
</dbReference>
<dbReference type="Pfam" id="PF01392">
    <property type="entry name" value="Fz"/>
    <property type="match status" value="1"/>
</dbReference>
<dbReference type="Pfam" id="PF07714">
    <property type="entry name" value="PK_Tyr_Ser-Thr"/>
    <property type="match status" value="1"/>
</dbReference>
<evidence type="ECO:0000256" key="3">
    <source>
        <dbReference type="ARBA" id="ARBA00022572"/>
    </source>
</evidence>
<proteinExistence type="inferred from homology"/>
<dbReference type="Pfam" id="PF13927">
    <property type="entry name" value="Ig_3"/>
    <property type="match status" value="1"/>
</dbReference>
<dbReference type="InterPro" id="IPR041775">
    <property type="entry name" value="Ror-like_CRD"/>
</dbReference>
<dbReference type="SUPFAM" id="SSF56112">
    <property type="entry name" value="Protein kinase-like (PK-like)"/>
    <property type="match status" value="1"/>
</dbReference>
<feature type="binding site" evidence="18">
    <location>
        <position position="579"/>
    </location>
    <ligand>
        <name>ATP</name>
        <dbReference type="ChEBI" id="CHEBI:30616"/>
    </ligand>
</feature>
<evidence type="ECO:0000259" key="23">
    <source>
        <dbReference type="PROSITE" id="PS50011"/>
    </source>
</evidence>
<keyword evidence="5 19" id="KW-0812">Transmembrane</keyword>
<dbReference type="InterPro" id="IPR001245">
    <property type="entry name" value="Ser-Thr/Tyr_kinase_cat_dom"/>
</dbReference>
<keyword evidence="2 19" id="KW-0597">Phosphoprotein</keyword>
<feature type="compositionally biased region" description="Low complexity" evidence="20">
    <location>
        <begin position="831"/>
        <end position="863"/>
    </location>
</feature>
<dbReference type="PROSITE" id="PS00239">
    <property type="entry name" value="RECEPTOR_TYR_KIN_II"/>
    <property type="match status" value="1"/>
</dbReference>
<evidence type="ECO:0000259" key="25">
    <source>
        <dbReference type="PROSITE" id="PS50070"/>
    </source>
</evidence>
<evidence type="ECO:0000256" key="15">
    <source>
        <dbReference type="ARBA" id="ARBA00023319"/>
    </source>
</evidence>
<dbReference type="InterPro" id="IPR018056">
    <property type="entry name" value="Kringle_CS"/>
</dbReference>
<keyword evidence="22" id="KW-0732">Signal</keyword>
<evidence type="ECO:0000256" key="8">
    <source>
        <dbReference type="ARBA" id="ARBA00022840"/>
    </source>
</evidence>
<keyword evidence="6 18" id="KW-0547">Nucleotide-binding</keyword>
<dbReference type="GO" id="GO:0017147">
    <property type="term" value="F:Wnt-protein binding"/>
    <property type="evidence" value="ECO:0007669"/>
    <property type="project" value="TreeGrafter"/>
</dbReference>
<evidence type="ECO:0000256" key="2">
    <source>
        <dbReference type="ARBA" id="ARBA00022553"/>
    </source>
</evidence>
<keyword evidence="3 17" id="KW-0420">Kringle</keyword>
<dbReference type="InterPro" id="IPR002011">
    <property type="entry name" value="Tyr_kinase_rcpt_2_CS"/>
</dbReference>
<keyword evidence="12" id="KW-1015">Disulfide bond</keyword>
<dbReference type="PRINTS" id="PR00109">
    <property type="entry name" value="TYRKINASE"/>
</dbReference>
<dbReference type="GO" id="GO:0045202">
    <property type="term" value="C:synapse"/>
    <property type="evidence" value="ECO:0007669"/>
    <property type="project" value="UniProtKB-SubCell"/>
</dbReference>
<dbReference type="GO" id="GO:0005886">
    <property type="term" value="C:plasma membrane"/>
    <property type="evidence" value="ECO:0007669"/>
    <property type="project" value="TreeGrafter"/>
</dbReference>
<sequence length="954" mass="105937">MSVLRGWVWVWASWMYFHTLLFCNALAEPKAAVFGGVPIIDEKVWSQPGVFVPPPDDYDYEYSYDYEENANASDVTGLNDTSSSLKVIRLLRNQTKGSGENVRLKCEFTGDPPPSRFKWYKNEAPVIEEKGRVNIRKYKLKADGVPIYGTKLTIKDLEIHDKGFYRCEASNGDEKVESTGILIVKLEMWRRVPDTAESEAFIPLLEDLGVHFQNLPGGKLPDGIPGVPGAINPNSPGGHGGHPSGIPESGVDTKNVQGYCQVYRGATCSGFIGNHSIYIYSPRHLADMEKRLTSAITVISHSNDLSAKCEDYAIKSLCYAALPLCDENSPDPQPRQLCREECEILVNDVCRMEYVIAKQHQLIGRQLPIPDCDDLSPIISPEHMSCIRLGVQSEPLVEDEKCYVGNGESYRGTESRTLSDRICEPWSENQLYMRTADYPELIGGHNFCRNPGGSEVQPWCFVTTEHSVTKEACVVPVCSNNTVVYITIACILGAVILMTVVGYICFKRKTKFPKQPSPKAKTVELNALLPKQQQLRAREFPLANVRFMQELGEGAFGKVYKGELQGVSPDGSSVLVAIKTLKENATAKTRQDFHREVELMTDLRHPNIVCLLGVVMKEEPMCMLFEHMSQGDLHEFLIAHSPRSDVSACSDDGMSQVVLEQPDMLAIATQIAAGMEYLASHHYVHRDLASRNCLVGEKLTVKISDFGLSRDIYSSDYYRVQSKSLLPVRWMPPESILYGKFTTESDVWSFGVVLWEIFSYGLQPYYGYNNQEVIDMIRSRHLLPCPEDCPPRIYALMVECWHEAPNRRPTFREIHGRLRSWQGLDNGGLAGTLSGSVSGHSGSQHSSTGPSNNTGSTNLSSNTHPPHLQRPFHPGAHYPPPGPPHSPAYSTPYQPAPPPGMIPGLYPRLSAPVGHQQPVYLAQRSNVLGGSPVTVRVAQPQSVNVGTETQLANL</sequence>
<feature type="compositionally biased region" description="Pro residues" evidence="20">
    <location>
        <begin position="877"/>
        <end position="886"/>
    </location>
</feature>
<dbReference type="GO" id="GO:0043235">
    <property type="term" value="C:receptor complex"/>
    <property type="evidence" value="ECO:0007669"/>
    <property type="project" value="TreeGrafter"/>
</dbReference>
<dbReference type="PROSITE" id="PS50070">
    <property type="entry name" value="KRINGLE_2"/>
    <property type="match status" value="1"/>
</dbReference>
<feature type="transmembrane region" description="Helical" evidence="21">
    <location>
        <begin position="483"/>
        <end position="506"/>
    </location>
</feature>
<keyword evidence="4" id="KW-0808">Transferase</keyword>
<evidence type="ECO:0000313" key="27">
    <source>
        <dbReference type="EMBL" id="JAI62808.1"/>
    </source>
</evidence>
<accession>A0A0N7ZBW8</accession>
<dbReference type="PRINTS" id="PR00018">
    <property type="entry name" value="KRINGLE"/>
</dbReference>
<dbReference type="InterPro" id="IPR038178">
    <property type="entry name" value="Kringle_sf"/>
</dbReference>
<feature type="domain" description="Protein kinase" evidence="23">
    <location>
        <begin position="545"/>
        <end position="818"/>
    </location>
</feature>
<dbReference type="GO" id="GO:0007169">
    <property type="term" value="P:cell surface receptor protein tyrosine kinase signaling pathway"/>
    <property type="evidence" value="ECO:0007669"/>
    <property type="project" value="InterPro"/>
</dbReference>
<evidence type="ECO:0000256" key="21">
    <source>
        <dbReference type="SAM" id="Phobius"/>
    </source>
</evidence>
<evidence type="ECO:0000256" key="17">
    <source>
        <dbReference type="PROSITE-ProRule" id="PRU00121"/>
    </source>
</evidence>
<comment type="catalytic activity">
    <reaction evidence="16 19">
        <text>L-tyrosyl-[protein] + ATP = O-phospho-L-tyrosyl-[protein] + ADP + H(+)</text>
        <dbReference type="Rhea" id="RHEA:10596"/>
        <dbReference type="Rhea" id="RHEA-COMP:10136"/>
        <dbReference type="Rhea" id="RHEA-COMP:20101"/>
        <dbReference type="ChEBI" id="CHEBI:15378"/>
        <dbReference type="ChEBI" id="CHEBI:30616"/>
        <dbReference type="ChEBI" id="CHEBI:46858"/>
        <dbReference type="ChEBI" id="CHEBI:61978"/>
        <dbReference type="ChEBI" id="CHEBI:456216"/>
        <dbReference type="EC" id="2.7.10.1"/>
    </reaction>
</comment>
<comment type="caution">
    <text evidence="17">Lacks conserved residue(s) required for the propagation of feature annotation.</text>
</comment>
<dbReference type="InterPro" id="IPR017441">
    <property type="entry name" value="Protein_kinase_ATP_BS"/>
</dbReference>
<dbReference type="InterPro" id="IPR007110">
    <property type="entry name" value="Ig-like_dom"/>
</dbReference>
<dbReference type="InterPro" id="IPR020635">
    <property type="entry name" value="Tyr_kinase_cat_dom"/>
</dbReference>
<evidence type="ECO:0000256" key="16">
    <source>
        <dbReference type="ARBA" id="ARBA00051243"/>
    </source>
</evidence>
<evidence type="ECO:0000256" key="22">
    <source>
        <dbReference type="SAM" id="SignalP"/>
    </source>
</evidence>
<dbReference type="SMART" id="SM00409">
    <property type="entry name" value="IG"/>
    <property type="match status" value="1"/>
</dbReference>
<dbReference type="InterPro" id="IPR000001">
    <property type="entry name" value="Kringle"/>
</dbReference>
<dbReference type="Gene3D" id="2.60.40.10">
    <property type="entry name" value="Immunoglobulins"/>
    <property type="match status" value="1"/>
</dbReference>
<evidence type="ECO:0000256" key="1">
    <source>
        <dbReference type="ARBA" id="ARBA00004479"/>
    </source>
</evidence>
<keyword evidence="9 21" id="KW-1133">Transmembrane helix</keyword>
<evidence type="ECO:0000256" key="4">
    <source>
        <dbReference type="ARBA" id="ARBA00022679"/>
    </source>
</evidence>
<dbReference type="InterPro" id="IPR000719">
    <property type="entry name" value="Prot_kinase_dom"/>
</dbReference>
<evidence type="ECO:0000256" key="20">
    <source>
        <dbReference type="SAM" id="MobiDB-lite"/>
    </source>
</evidence>
<dbReference type="PANTHER" id="PTHR24416:SF611">
    <property type="entry name" value="TYROSINE-PROTEIN KINASE TRANSMEMBRANE RECEPTOR ROR"/>
    <property type="match status" value="1"/>
</dbReference>
<evidence type="ECO:0000259" key="24">
    <source>
        <dbReference type="PROSITE" id="PS50038"/>
    </source>
</evidence>
<feature type="region of interest" description="Disordered" evidence="20">
    <location>
        <begin position="830"/>
        <end position="901"/>
    </location>
</feature>
<dbReference type="Gene3D" id="3.30.200.20">
    <property type="entry name" value="Phosphorylase Kinase, domain 1"/>
    <property type="match status" value="1"/>
</dbReference>
<dbReference type="SUPFAM" id="SSF57440">
    <property type="entry name" value="Kringle-like"/>
    <property type="match status" value="1"/>
</dbReference>
<dbReference type="InterPro" id="IPR003599">
    <property type="entry name" value="Ig_sub"/>
</dbReference>
<dbReference type="EMBL" id="GDRN01076988">
    <property type="protein sequence ID" value="JAI62808.1"/>
    <property type="molecule type" value="Transcribed_RNA"/>
</dbReference>
<dbReference type="PROSITE" id="PS00021">
    <property type="entry name" value="KRINGLE_1"/>
    <property type="match status" value="1"/>
</dbReference>
<dbReference type="InterPro" id="IPR013783">
    <property type="entry name" value="Ig-like_fold"/>
</dbReference>
<dbReference type="InterPro" id="IPR050122">
    <property type="entry name" value="RTK"/>
</dbReference>
<keyword evidence="11" id="KW-0829">Tyrosine-protein kinase</keyword>
<comment type="similarity">
    <text evidence="19">Belongs to the protein kinase superfamily. Tyr protein kinase family. Insulin receptor subfamily.</text>
</comment>
<evidence type="ECO:0000256" key="7">
    <source>
        <dbReference type="ARBA" id="ARBA00022777"/>
    </source>
</evidence>
<evidence type="ECO:0000256" key="5">
    <source>
        <dbReference type="ARBA" id="ARBA00022692"/>
    </source>
</evidence>
<dbReference type="CDD" id="cd00108">
    <property type="entry name" value="KR"/>
    <property type="match status" value="1"/>
</dbReference>
<keyword evidence="7" id="KW-0418">Kinase</keyword>
<evidence type="ECO:0000256" key="12">
    <source>
        <dbReference type="ARBA" id="ARBA00023157"/>
    </source>
</evidence>
<evidence type="ECO:0000256" key="14">
    <source>
        <dbReference type="ARBA" id="ARBA00023180"/>
    </source>
</evidence>
<evidence type="ECO:0000256" key="19">
    <source>
        <dbReference type="RuleBase" id="RU000312"/>
    </source>
</evidence>
<feature type="domain" description="FZ" evidence="24">
    <location>
        <begin position="255"/>
        <end position="389"/>
    </location>
</feature>
<dbReference type="PROSITE" id="PS50011">
    <property type="entry name" value="PROTEIN_KINASE_DOM"/>
    <property type="match status" value="1"/>
</dbReference>
<name>A0A0N7ZBW8_SCYOL</name>
<comment type="subcellular location">
    <subcellularLocation>
        <location evidence="1">Membrane</location>
        <topology evidence="1">Single-pass type I membrane protein</topology>
    </subcellularLocation>
</comment>
<keyword evidence="13 19" id="KW-0675">Receptor</keyword>
<organism evidence="27">
    <name type="scientific">Scylla olivacea</name>
    <name type="common">Orange mud crab</name>
    <name type="synonym">Cancer olivacea</name>
    <dbReference type="NCBI Taxonomy" id="85551"/>
    <lineage>
        <taxon>Eukaryota</taxon>
        <taxon>Metazoa</taxon>
        <taxon>Ecdysozoa</taxon>
        <taxon>Arthropoda</taxon>
        <taxon>Crustacea</taxon>
        <taxon>Multicrustacea</taxon>
        <taxon>Malacostraca</taxon>
        <taxon>Eumalacostraca</taxon>
        <taxon>Eucarida</taxon>
        <taxon>Decapoda</taxon>
        <taxon>Pleocyemata</taxon>
        <taxon>Brachyura</taxon>
        <taxon>Eubrachyura</taxon>
        <taxon>Portunoidea</taxon>
        <taxon>Portunidae</taxon>
        <taxon>Portuninae</taxon>
        <taxon>Scylla</taxon>
    </lineage>
</organism>